<name>A0ABV3M4M4_9ACTN</name>
<proteinExistence type="predicted"/>
<sequence>MSGGKTSGVDLARVALRSAMEAVRKNGDGQKANFRVSPANTRTMHATRHSAGMTATSDRLDLPARRRQARLIAALTTLIGACAEAAGAVYQPIAAASPGQEAVEVNLLPCLQVSLCVASLLDLAREEDQARWPAVVAWERQESRRTYAARCAVVAARTSRRRRTRPASTACRCRRWSRPPQWTW</sequence>
<evidence type="ECO:0000313" key="1">
    <source>
        <dbReference type="EMBL" id="MEW2366646.1"/>
    </source>
</evidence>
<organism evidence="1 2">
    <name type="scientific">Streptomyces huasconensis</name>
    <dbReference type="NCBI Taxonomy" id="1854574"/>
    <lineage>
        <taxon>Bacteria</taxon>
        <taxon>Bacillati</taxon>
        <taxon>Actinomycetota</taxon>
        <taxon>Actinomycetes</taxon>
        <taxon>Kitasatosporales</taxon>
        <taxon>Streptomycetaceae</taxon>
        <taxon>Streptomyces</taxon>
    </lineage>
</organism>
<accession>A0ABV3M4M4</accession>
<protein>
    <submittedName>
        <fullName evidence="1">Uncharacterized protein</fullName>
    </submittedName>
</protein>
<evidence type="ECO:0000313" key="2">
    <source>
        <dbReference type="Proteomes" id="UP001553843"/>
    </source>
</evidence>
<keyword evidence="2" id="KW-1185">Reference proteome</keyword>
<dbReference type="EMBL" id="JBEYRS010000018">
    <property type="protein sequence ID" value="MEW2366646.1"/>
    <property type="molecule type" value="Genomic_DNA"/>
</dbReference>
<reference evidence="1 2" key="1">
    <citation type="submission" date="2024-06" db="EMBL/GenBank/DDBJ databases">
        <title>The Natural Products Discovery Center: Release of the First 8490 Sequenced Strains for Exploring Actinobacteria Biosynthetic Diversity.</title>
        <authorList>
            <person name="Kalkreuter E."/>
            <person name="Kautsar S.A."/>
            <person name="Yang D."/>
            <person name="Bader C.D."/>
            <person name="Teijaro C.N."/>
            <person name="Fluegel L."/>
            <person name="Davis C.M."/>
            <person name="Simpson J.R."/>
            <person name="Lauterbach L."/>
            <person name="Steele A.D."/>
            <person name="Gui C."/>
            <person name="Meng S."/>
            <person name="Li G."/>
            <person name="Viehrig K."/>
            <person name="Ye F."/>
            <person name="Su P."/>
            <person name="Kiefer A.F."/>
            <person name="Nichols A."/>
            <person name="Cepeda A.J."/>
            <person name="Yan W."/>
            <person name="Fan B."/>
            <person name="Jiang Y."/>
            <person name="Adhikari A."/>
            <person name="Zheng C.-J."/>
            <person name="Schuster L."/>
            <person name="Cowan T.M."/>
            <person name="Smanski M.J."/>
            <person name="Chevrette M.G."/>
            <person name="De Carvalho L.P.S."/>
            <person name="Shen B."/>
        </authorList>
    </citation>
    <scope>NUCLEOTIDE SEQUENCE [LARGE SCALE GENOMIC DNA]</scope>
    <source>
        <strain evidence="1 2">NPDC047833</strain>
    </source>
</reference>
<dbReference type="Proteomes" id="UP001553843">
    <property type="component" value="Unassembled WGS sequence"/>
</dbReference>
<dbReference type="RefSeq" id="WP_359783077.1">
    <property type="nucleotide sequence ID" value="NZ_JBEYRR010000013.1"/>
</dbReference>
<gene>
    <name evidence="1" type="ORF">AB0887_32440</name>
</gene>
<comment type="caution">
    <text evidence="1">The sequence shown here is derived from an EMBL/GenBank/DDBJ whole genome shotgun (WGS) entry which is preliminary data.</text>
</comment>